<protein>
    <submittedName>
        <fullName evidence="1">Uncharacterized protein</fullName>
    </submittedName>
</protein>
<accession>M6JXC6</accession>
<name>M6JXC6_9LEPT</name>
<dbReference type="AlphaFoldDB" id="M6JXC6"/>
<gene>
    <name evidence="1" type="ORF">LEP1GSC063_2705</name>
</gene>
<evidence type="ECO:0000313" key="2">
    <source>
        <dbReference type="Proteomes" id="UP000012106"/>
    </source>
</evidence>
<dbReference type="RefSeq" id="WP_004465715.1">
    <property type="nucleotide sequence ID" value="NZ_AHMU02000071.1"/>
</dbReference>
<comment type="caution">
    <text evidence="1">The sequence shown here is derived from an EMBL/GenBank/DDBJ whole genome shotgun (WGS) entry which is preliminary data.</text>
</comment>
<sequence>MKWIDEEVDREIQIWKPFLLGVAHFSQTEIEEASTVAYAKIMEVVDRRKKREAEEKMDELKVLAKLIRG</sequence>
<reference evidence="1 2" key="1">
    <citation type="submission" date="2013-01" db="EMBL/GenBank/DDBJ databases">
        <authorList>
            <person name="Harkins D.M."/>
            <person name="Durkin A.S."/>
            <person name="Brinkac L.M."/>
            <person name="Haft D.H."/>
            <person name="Selengut J.D."/>
            <person name="Sanka R."/>
            <person name="DePew J."/>
            <person name="Purushe J."/>
            <person name="Hartskeerl R.A."/>
            <person name="Ahmed A."/>
            <person name="van der Linden H."/>
            <person name="Goris M.G.A."/>
            <person name="Vinetz J.M."/>
            <person name="Sutton G.G."/>
            <person name="Nierman W.C."/>
            <person name="Fouts D.E."/>
        </authorList>
    </citation>
    <scope>NUCLEOTIDE SEQUENCE [LARGE SCALE GENOMIC DNA]</scope>
    <source>
        <strain evidence="1 2">MAVJ 401</strain>
    </source>
</reference>
<dbReference type="EMBL" id="AHMU02000071">
    <property type="protein sequence ID" value="EMN20132.1"/>
    <property type="molecule type" value="Genomic_DNA"/>
</dbReference>
<proteinExistence type="predicted"/>
<evidence type="ECO:0000313" key="1">
    <source>
        <dbReference type="EMBL" id="EMN20132.1"/>
    </source>
</evidence>
<organism evidence="1 2">
    <name type="scientific">Leptospira santarosai serovar Arenal str. MAVJ 401</name>
    <dbReference type="NCBI Taxonomy" id="1049976"/>
    <lineage>
        <taxon>Bacteria</taxon>
        <taxon>Pseudomonadati</taxon>
        <taxon>Spirochaetota</taxon>
        <taxon>Spirochaetia</taxon>
        <taxon>Leptospirales</taxon>
        <taxon>Leptospiraceae</taxon>
        <taxon>Leptospira</taxon>
    </lineage>
</organism>
<dbReference type="Proteomes" id="UP000012106">
    <property type="component" value="Unassembled WGS sequence"/>
</dbReference>